<accession>A0AAD3RK23</accession>
<evidence type="ECO:0000313" key="2">
    <source>
        <dbReference type="EMBL" id="GLD72003.1"/>
    </source>
</evidence>
<organism evidence="2 3">
    <name type="scientific">Lates japonicus</name>
    <name type="common">Japanese lates</name>
    <dbReference type="NCBI Taxonomy" id="270547"/>
    <lineage>
        <taxon>Eukaryota</taxon>
        <taxon>Metazoa</taxon>
        <taxon>Chordata</taxon>
        <taxon>Craniata</taxon>
        <taxon>Vertebrata</taxon>
        <taxon>Euteleostomi</taxon>
        <taxon>Actinopterygii</taxon>
        <taxon>Neopterygii</taxon>
        <taxon>Teleostei</taxon>
        <taxon>Neoteleostei</taxon>
        <taxon>Acanthomorphata</taxon>
        <taxon>Carangaria</taxon>
        <taxon>Carangaria incertae sedis</taxon>
        <taxon>Centropomidae</taxon>
        <taxon>Lates</taxon>
    </lineage>
</organism>
<keyword evidence="3" id="KW-1185">Reference proteome</keyword>
<comment type="caution">
    <text evidence="2">The sequence shown here is derived from an EMBL/GenBank/DDBJ whole genome shotgun (WGS) entry which is preliminary data.</text>
</comment>
<gene>
    <name evidence="2" type="ORF">AKAME5_002332700</name>
</gene>
<reference evidence="2" key="1">
    <citation type="submission" date="2022-08" db="EMBL/GenBank/DDBJ databases">
        <title>Genome sequencing of akame (Lates japonicus).</title>
        <authorList>
            <person name="Hashiguchi Y."/>
            <person name="Takahashi H."/>
        </authorList>
    </citation>
    <scope>NUCLEOTIDE SEQUENCE</scope>
    <source>
        <strain evidence="2">Kochi</strain>
    </source>
</reference>
<feature type="region of interest" description="Disordered" evidence="1">
    <location>
        <begin position="135"/>
        <end position="158"/>
    </location>
</feature>
<dbReference type="AlphaFoldDB" id="A0AAD3RK23"/>
<keyword evidence="2" id="KW-0675">Receptor</keyword>
<name>A0AAD3RK23_LATJO</name>
<dbReference type="Proteomes" id="UP001279410">
    <property type="component" value="Unassembled WGS sequence"/>
</dbReference>
<proteinExistence type="predicted"/>
<dbReference type="EMBL" id="BRZM01000827">
    <property type="protein sequence ID" value="GLD72003.1"/>
    <property type="molecule type" value="Genomic_DNA"/>
</dbReference>
<evidence type="ECO:0000313" key="3">
    <source>
        <dbReference type="Proteomes" id="UP001279410"/>
    </source>
</evidence>
<protein>
    <submittedName>
        <fullName evidence="2">Probable G-protein coupled receptor 132</fullName>
    </submittedName>
</protein>
<sequence>MHAQLSPLTPATWRPTGVQYVATIRPCRLPLVLLYSTVLVVGCRAPADCLLLTCRRRKQTCWALPVELKKRPLYLFTLALWASKASLGHQAMELGLPVLTGYIFFNKYVHQHLSVCCILGDRHAGCGLQRNPGLRAAATSSPRHRPLVAARSHPLPLP</sequence>
<evidence type="ECO:0000256" key="1">
    <source>
        <dbReference type="SAM" id="MobiDB-lite"/>
    </source>
</evidence>